<accession>A0A7L7KP06</accession>
<keyword evidence="1" id="KW-0175">Coiled coil</keyword>
<keyword evidence="3" id="KW-1185">Reference proteome</keyword>
<name>A0A7L7KP06_9MOLU</name>
<dbReference type="RefSeq" id="WP_258878124.1">
    <property type="nucleotide sequence ID" value="NZ_CP048914.1"/>
</dbReference>
<dbReference type="AlphaFoldDB" id="A0A7L7KP06"/>
<dbReference type="Proteomes" id="UP000514720">
    <property type="component" value="Chromosome"/>
</dbReference>
<gene>
    <name evidence="2" type="ORF">G4Z02_01685</name>
</gene>
<dbReference type="EMBL" id="CP048914">
    <property type="protein sequence ID" value="QMS84510.1"/>
    <property type="molecule type" value="Genomic_DNA"/>
</dbReference>
<organism evidence="2 3">
    <name type="scientific">Candidatus Xianfuyuplasma coldseepsis</name>
    <dbReference type="NCBI Taxonomy" id="2782163"/>
    <lineage>
        <taxon>Bacteria</taxon>
        <taxon>Bacillati</taxon>
        <taxon>Mycoplasmatota</taxon>
        <taxon>Mollicutes</taxon>
        <taxon>Candidatus Izemoplasmatales</taxon>
        <taxon>Candidatus Izemoplasmataceae</taxon>
        <taxon>Candidatus Xianfuyuplasma</taxon>
    </lineage>
</organism>
<reference evidence="2 3" key="1">
    <citation type="submission" date="2020-02" db="EMBL/GenBank/DDBJ databases">
        <authorList>
            <person name="Zheng R.K."/>
            <person name="Sun C.M."/>
        </authorList>
    </citation>
    <scope>NUCLEOTIDE SEQUENCE [LARGE SCALE GENOMIC DNA]</scope>
    <source>
        <strain evidence="3">zrk13</strain>
    </source>
</reference>
<evidence type="ECO:0000313" key="2">
    <source>
        <dbReference type="EMBL" id="QMS84510.1"/>
    </source>
</evidence>
<protein>
    <submittedName>
        <fullName evidence="2">Uncharacterized protein</fullName>
    </submittedName>
</protein>
<proteinExistence type="predicted"/>
<evidence type="ECO:0000313" key="3">
    <source>
        <dbReference type="Proteomes" id="UP000514720"/>
    </source>
</evidence>
<feature type="coiled-coil region" evidence="1">
    <location>
        <begin position="26"/>
        <end position="57"/>
    </location>
</feature>
<dbReference type="KEGG" id="xcl:G4Z02_01685"/>
<evidence type="ECO:0000256" key="1">
    <source>
        <dbReference type="SAM" id="Coils"/>
    </source>
</evidence>
<sequence>MKQMDELLNCDDIDRLQFYLDYYYMIQEMNHKRDQQDEELAFEIQQLEQRKQELLQQSDS</sequence>